<accession>A0A8A3PQM7</accession>
<name>A0A8A3PQM7_9HELO</name>
<keyword evidence="3" id="KW-1185">Reference proteome</keyword>
<dbReference type="EMBL" id="CP063412">
    <property type="protein sequence ID" value="QSZ37184.1"/>
    <property type="molecule type" value="Genomic_DNA"/>
</dbReference>
<evidence type="ECO:0000313" key="2">
    <source>
        <dbReference type="EMBL" id="QSZ37184.1"/>
    </source>
</evidence>
<proteinExistence type="predicted"/>
<reference evidence="2" key="1">
    <citation type="submission" date="2020-10" db="EMBL/GenBank/DDBJ databases">
        <title>Genome Sequence of Monilinia vaccinii-corymbosi Sheds Light on Mummy Berry Disease Infection of Blueberry and Mating Type.</title>
        <authorList>
            <person name="Yow A.G."/>
            <person name="Zhang Y."/>
            <person name="Bansal K."/>
            <person name="Eacker S.M."/>
            <person name="Sullivan S."/>
            <person name="Liachko I."/>
            <person name="Cubeta M.A."/>
            <person name="Rollins J.A."/>
            <person name="Ashrafi H."/>
        </authorList>
    </citation>
    <scope>NUCLEOTIDE SEQUENCE</scope>
    <source>
        <strain evidence="2">RL-1</strain>
    </source>
</reference>
<evidence type="ECO:0000313" key="3">
    <source>
        <dbReference type="Proteomes" id="UP000672032"/>
    </source>
</evidence>
<feature type="region of interest" description="Disordered" evidence="1">
    <location>
        <begin position="21"/>
        <end position="42"/>
    </location>
</feature>
<organism evidence="2 3">
    <name type="scientific">Monilinia vaccinii-corymbosi</name>
    <dbReference type="NCBI Taxonomy" id="61207"/>
    <lineage>
        <taxon>Eukaryota</taxon>
        <taxon>Fungi</taxon>
        <taxon>Dikarya</taxon>
        <taxon>Ascomycota</taxon>
        <taxon>Pezizomycotina</taxon>
        <taxon>Leotiomycetes</taxon>
        <taxon>Helotiales</taxon>
        <taxon>Sclerotiniaceae</taxon>
        <taxon>Monilinia</taxon>
    </lineage>
</organism>
<dbReference type="Proteomes" id="UP000672032">
    <property type="component" value="Chromosome 8"/>
</dbReference>
<evidence type="ECO:0000256" key="1">
    <source>
        <dbReference type="SAM" id="MobiDB-lite"/>
    </source>
</evidence>
<gene>
    <name evidence="2" type="ORF">DSL72_009278</name>
</gene>
<sequence length="42" mass="4822">MSSYEELHVLTSTERVSLWDQTKPKHKQTGVEAIRSIHGDKV</sequence>
<protein>
    <submittedName>
        <fullName evidence="2">Uncharacterized protein</fullName>
    </submittedName>
</protein>
<dbReference type="AlphaFoldDB" id="A0A8A3PQM7"/>